<sequence>MQHRSPRALAAMALASLLLSPAMAADHLEHGERTQGRSYSPAVVTEGGRVIWLAGETTTTDLNGKDIKGDFEAQARTVFALLEQTLKRAGGGLQDIVSMTVYLTDARNGATFSKVRTEMFPDRKFPASAQITVSNLAVPGMQIEIQAVAVIGDQCGKAKPCIAR</sequence>
<organism evidence="3 4">
    <name type="scientific">Acidovorax soli</name>
    <dbReference type="NCBI Taxonomy" id="592050"/>
    <lineage>
        <taxon>Bacteria</taxon>
        <taxon>Pseudomonadati</taxon>
        <taxon>Pseudomonadota</taxon>
        <taxon>Betaproteobacteria</taxon>
        <taxon>Burkholderiales</taxon>
        <taxon>Comamonadaceae</taxon>
        <taxon>Acidovorax</taxon>
    </lineage>
</organism>
<feature type="signal peptide" evidence="2">
    <location>
        <begin position="1"/>
        <end position="24"/>
    </location>
</feature>
<evidence type="ECO:0000256" key="2">
    <source>
        <dbReference type="SAM" id="SignalP"/>
    </source>
</evidence>
<dbReference type="GO" id="GO:0019239">
    <property type="term" value="F:deaminase activity"/>
    <property type="evidence" value="ECO:0007669"/>
    <property type="project" value="TreeGrafter"/>
</dbReference>
<reference evidence="3 4" key="1">
    <citation type="submission" date="2020-08" db="EMBL/GenBank/DDBJ databases">
        <title>Functional genomics of gut bacteria from endangered species of beetles.</title>
        <authorList>
            <person name="Carlos-Shanley C."/>
        </authorList>
    </citation>
    <scope>NUCLEOTIDE SEQUENCE [LARGE SCALE GENOMIC DNA]</scope>
    <source>
        <strain evidence="3 4">S00198</strain>
    </source>
</reference>
<evidence type="ECO:0000313" key="4">
    <source>
        <dbReference type="Proteomes" id="UP000575083"/>
    </source>
</evidence>
<evidence type="ECO:0000256" key="1">
    <source>
        <dbReference type="ARBA" id="ARBA00010552"/>
    </source>
</evidence>
<keyword evidence="2" id="KW-0732">Signal</keyword>
<dbReference type="Pfam" id="PF01042">
    <property type="entry name" value="Ribonuc_L-PSP"/>
    <property type="match status" value="1"/>
</dbReference>
<comment type="caution">
    <text evidence="3">The sequence shown here is derived from an EMBL/GenBank/DDBJ whole genome shotgun (WGS) entry which is preliminary data.</text>
</comment>
<dbReference type="RefSeq" id="WP_184864617.1">
    <property type="nucleotide sequence ID" value="NZ_JACHLK010000020.1"/>
</dbReference>
<evidence type="ECO:0000313" key="3">
    <source>
        <dbReference type="EMBL" id="MBB6563496.1"/>
    </source>
</evidence>
<dbReference type="InterPro" id="IPR006175">
    <property type="entry name" value="YjgF/YER057c/UK114"/>
</dbReference>
<proteinExistence type="inferred from homology"/>
<dbReference type="GO" id="GO:0005829">
    <property type="term" value="C:cytosol"/>
    <property type="evidence" value="ECO:0007669"/>
    <property type="project" value="TreeGrafter"/>
</dbReference>
<dbReference type="PANTHER" id="PTHR11803">
    <property type="entry name" value="2-IMINOBUTANOATE/2-IMINOPROPANOATE DEAMINASE RIDA"/>
    <property type="match status" value="1"/>
</dbReference>
<comment type="similarity">
    <text evidence="1">Belongs to the RutC family.</text>
</comment>
<dbReference type="PANTHER" id="PTHR11803:SF58">
    <property type="entry name" value="PROTEIN HMF1-RELATED"/>
    <property type="match status" value="1"/>
</dbReference>
<feature type="chain" id="PRO_5031507338" evidence="2">
    <location>
        <begin position="25"/>
        <end position="164"/>
    </location>
</feature>
<protein>
    <submittedName>
        <fullName evidence="3">Enamine deaminase RidA (YjgF/YER057c/UK114 family)</fullName>
    </submittedName>
</protein>
<dbReference type="AlphaFoldDB" id="A0A7X0PLB4"/>
<gene>
    <name evidence="3" type="ORF">HNP48_006216</name>
</gene>
<keyword evidence="4" id="KW-1185">Reference proteome</keyword>
<dbReference type="InterPro" id="IPR035959">
    <property type="entry name" value="RutC-like_sf"/>
</dbReference>
<dbReference type="EMBL" id="JACHLK010000020">
    <property type="protein sequence ID" value="MBB6563496.1"/>
    <property type="molecule type" value="Genomic_DNA"/>
</dbReference>
<accession>A0A7X0PLB4</accession>
<name>A0A7X0PLB4_9BURK</name>
<dbReference type="Proteomes" id="UP000575083">
    <property type="component" value="Unassembled WGS sequence"/>
</dbReference>
<dbReference type="Gene3D" id="3.30.1330.40">
    <property type="entry name" value="RutC-like"/>
    <property type="match status" value="1"/>
</dbReference>
<dbReference type="CDD" id="cd00448">
    <property type="entry name" value="YjgF_YER057c_UK114_family"/>
    <property type="match status" value="1"/>
</dbReference>
<dbReference type="SUPFAM" id="SSF55298">
    <property type="entry name" value="YjgF-like"/>
    <property type="match status" value="1"/>
</dbReference>